<dbReference type="SMART" id="SM00635">
    <property type="entry name" value="BID_2"/>
    <property type="match status" value="2"/>
</dbReference>
<dbReference type="InterPro" id="IPR008964">
    <property type="entry name" value="Invasin/intimin_cell_adhesion"/>
</dbReference>
<organism evidence="2">
    <name type="scientific">Siphoviridae sp. ctcx61</name>
    <dbReference type="NCBI Taxonomy" id="2825575"/>
    <lineage>
        <taxon>Viruses</taxon>
        <taxon>Duplodnaviria</taxon>
        <taxon>Heunggongvirae</taxon>
        <taxon>Uroviricota</taxon>
        <taxon>Caudoviricetes</taxon>
    </lineage>
</organism>
<sequence>MAYIDNINHNFDNPITKPIIDALEIEDNILNECIEDTRNQFFVESATWGLDKWEKMLGISKNNNDIQTRRENIKAKMRSRGTTTIDVIKNICEAYSNSIVEIIVNYSDYSFVIDFVGSIGVPKAFDELDKTIEEIKPCHLAHSYKFNYNTHADLSKFTHEQLANYTHEELRTSENLRGDEIPVPSYGNIVVSTNVINIEEGNSTSFTVCLDKAPIDNQIVSIGKNNNDVILDKTSLTFTSSNYNIPQIVNINVLEDNDFLDETCVITLSSKNVLSKTIVVNIIDNDSEPVNIPVQSISLNKNTLSLKPNESEKLIATIYPFDATNQNMTWKSSNISVAGVNYDGMISAYNKGNAIITVTTEDGKKTATCDVAVSNSNNEENIPPSPSNSIILNNTSFTINETEMLTLSATINIDNSYAVFELRQNGTYLVSAYRSGSNIVCYTGGLNAGTYSNLTAVAKTMENSVYVDIAESQQFTLTVKSNSSSDGGGITTSGIKVEPASISIEIGKTADVTISFGSDVTNKNIECMSSSEAIASVSDLGSYRYRIAGVGQGQTSIRFRTSDGKFETSCSVTITASSNGGGGGMTSNEYEESCKSEYILDKMYPMGQAHEAIPSGNITGWKYNSRWENQDRPIAISHSCGQSGCPGTGAFKALGCWSNVYRVEGTPFTQNTAVEMKDIKVYGWYNGAWELVQHLPVPNGNFYAESFGGDVNKYFADSVKQTSTSKTIILREANKINSENCMYHPFSNIKAFDTKYQYIYTCIDLRKVKWDENGIDDRDSTHYCSNCGGDWWLAEGLMFHDSWQHNKGVCQPKMVEITNEWRRFSMTTVPQGWSNGFPK</sequence>
<feature type="domain" description="BIG2" evidence="1">
    <location>
        <begin position="491"/>
        <end position="571"/>
    </location>
</feature>
<dbReference type="SUPFAM" id="SSF49373">
    <property type="entry name" value="Invasin/intimin cell-adhesion fragments"/>
    <property type="match status" value="1"/>
</dbReference>
<protein>
    <submittedName>
        <fullName evidence="2">Tail protein</fullName>
    </submittedName>
</protein>
<dbReference type="Pfam" id="PF02368">
    <property type="entry name" value="Big_2"/>
    <property type="match status" value="1"/>
</dbReference>
<evidence type="ECO:0000259" key="1">
    <source>
        <dbReference type="SMART" id="SM00635"/>
    </source>
</evidence>
<reference evidence="2" key="1">
    <citation type="journal article" date="2021" name="Proc. Natl. Acad. Sci. U.S.A.">
        <title>A Catalog of Tens of Thousands of Viruses from Human Metagenomes Reveals Hidden Associations with Chronic Diseases.</title>
        <authorList>
            <person name="Tisza M.J."/>
            <person name="Buck C.B."/>
        </authorList>
    </citation>
    <scope>NUCLEOTIDE SEQUENCE</scope>
    <source>
        <strain evidence="2">Ctcx61</strain>
    </source>
</reference>
<feature type="domain" description="BIG2" evidence="1">
    <location>
        <begin position="293"/>
        <end position="370"/>
    </location>
</feature>
<dbReference type="Gene3D" id="2.60.40.1080">
    <property type="match status" value="2"/>
</dbReference>
<evidence type="ECO:0000313" key="2">
    <source>
        <dbReference type="EMBL" id="DAF86568.1"/>
    </source>
</evidence>
<dbReference type="InterPro" id="IPR003343">
    <property type="entry name" value="Big_2"/>
</dbReference>
<dbReference type="EMBL" id="BK015949">
    <property type="protein sequence ID" value="DAF86568.1"/>
    <property type="molecule type" value="Genomic_DNA"/>
</dbReference>
<dbReference type="InterPro" id="IPR018755">
    <property type="entry name" value="Phage_Mu_Gp48"/>
</dbReference>
<name>A0A8S5TWL1_9CAUD</name>
<accession>A0A8S5TWL1</accession>
<dbReference type="Pfam" id="PF10076">
    <property type="entry name" value="Phage_Mu_Gp48"/>
    <property type="match status" value="1"/>
</dbReference>
<proteinExistence type="predicted"/>